<proteinExistence type="predicted"/>
<name>A0A8S4SAR7_9NEOP</name>
<sequence length="152" mass="16998">MSPEFLDHVYPPNQEPQSNHVLMLHLILYPPFKCTSSDRIEFLVSHLFEFLIPSSTYIRAYSLSIHSYNKHDSGLVVDSARIAVLAFREQSLAVAAGMANQTRIEMLWPQEPSPSCPPNDCSPRTCCGRVPDAYILTLNAFEKQGNACISNA</sequence>
<dbReference type="EMBL" id="CAKXAJ010026031">
    <property type="protein sequence ID" value="CAH2252095.1"/>
    <property type="molecule type" value="Genomic_DNA"/>
</dbReference>
<gene>
    <name evidence="1" type="primary">jg13883</name>
    <name evidence="1" type="ORF">PAEG_LOCUS22388</name>
</gene>
<comment type="caution">
    <text evidence="1">The sequence shown here is derived from an EMBL/GenBank/DDBJ whole genome shotgun (WGS) entry which is preliminary data.</text>
</comment>
<dbReference type="Proteomes" id="UP000838756">
    <property type="component" value="Unassembled WGS sequence"/>
</dbReference>
<evidence type="ECO:0000313" key="2">
    <source>
        <dbReference type="Proteomes" id="UP000838756"/>
    </source>
</evidence>
<organism evidence="1 2">
    <name type="scientific">Pararge aegeria aegeria</name>
    <dbReference type="NCBI Taxonomy" id="348720"/>
    <lineage>
        <taxon>Eukaryota</taxon>
        <taxon>Metazoa</taxon>
        <taxon>Ecdysozoa</taxon>
        <taxon>Arthropoda</taxon>
        <taxon>Hexapoda</taxon>
        <taxon>Insecta</taxon>
        <taxon>Pterygota</taxon>
        <taxon>Neoptera</taxon>
        <taxon>Endopterygota</taxon>
        <taxon>Lepidoptera</taxon>
        <taxon>Glossata</taxon>
        <taxon>Ditrysia</taxon>
        <taxon>Papilionoidea</taxon>
        <taxon>Nymphalidae</taxon>
        <taxon>Satyrinae</taxon>
        <taxon>Satyrini</taxon>
        <taxon>Parargina</taxon>
        <taxon>Pararge</taxon>
    </lineage>
</organism>
<keyword evidence="2" id="KW-1185">Reference proteome</keyword>
<protein>
    <submittedName>
        <fullName evidence="1">Jg13883 protein</fullName>
    </submittedName>
</protein>
<reference evidence="1" key="1">
    <citation type="submission" date="2022-03" db="EMBL/GenBank/DDBJ databases">
        <authorList>
            <person name="Lindestad O."/>
        </authorList>
    </citation>
    <scope>NUCLEOTIDE SEQUENCE</scope>
</reference>
<dbReference type="AlphaFoldDB" id="A0A8S4SAR7"/>
<accession>A0A8S4SAR7</accession>
<evidence type="ECO:0000313" key="1">
    <source>
        <dbReference type="EMBL" id="CAH2252095.1"/>
    </source>
</evidence>